<evidence type="ECO:0000313" key="2">
    <source>
        <dbReference type="Proteomes" id="UP001060085"/>
    </source>
</evidence>
<dbReference type="EMBL" id="CM044704">
    <property type="protein sequence ID" value="KAI5668935.1"/>
    <property type="molecule type" value="Genomic_DNA"/>
</dbReference>
<protein>
    <submittedName>
        <fullName evidence="1">Uncharacterized protein</fullName>
    </submittedName>
</protein>
<name>A0ACC0B8K5_CATRO</name>
<sequence length="168" mass="19184">MKRSNPSSEQVDISSDEEDEGPVSKKSCSDATFDQPPNEVEDSLLRRAEIYQEYMKQIPIPCLRGSVVPFNTWIELGMSLKELYGQPLHYLTNIHLRQLDQSRAGTADEDVPLDIIISPPKAEASIWLIEEVHRLSSSPHHLAKLWRDDPLYHAFIDPIFPDLPKTFC</sequence>
<dbReference type="Proteomes" id="UP001060085">
    <property type="component" value="Linkage Group LG04"/>
</dbReference>
<accession>A0ACC0B8K5</accession>
<organism evidence="1 2">
    <name type="scientific">Catharanthus roseus</name>
    <name type="common">Madagascar periwinkle</name>
    <name type="synonym">Vinca rosea</name>
    <dbReference type="NCBI Taxonomy" id="4058"/>
    <lineage>
        <taxon>Eukaryota</taxon>
        <taxon>Viridiplantae</taxon>
        <taxon>Streptophyta</taxon>
        <taxon>Embryophyta</taxon>
        <taxon>Tracheophyta</taxon>
        <taxon>Spermatophyta</taxon>
        <taxon>Magnoliopsida</taxon>
        <taxon>eudicotyledons</taxon>
        <taxon>Gunneridae</taxon>
        <taxon>Pentapetalae</taxon>
        <taxon>asterids</taxon>
        <taxon>lamiids</taxon>
        <taxon>Gentianales</taxon>
        <taxon>Apocynaceae</taxon>
        <taxon>Rauvolfioideae</taxon>
        <taxon>Vinceae</taxon>
        <taxon>Catharanthinae</taxon>
        <taxon>Catharanthus</taxon>
    </lineage>
</organism>
<evidence type="ECO:0000313" key="1">
    <source>
        <dbReference type="EMBL" id="KAI5668935.1"/>
    </source>
</evidence>
<keyword evidence="2" id="KW-1185">Reference proteome</keyword>
<proteinExistence type="predicted"/>
<comment type="caution">
    <text evidence="1">The sequence shown here is derived from an EMBL/GenBank/DDBJ whole genome shotgun (WGS) entry which is preliminary data.</text>
</comment>
<reference evidence="2" key="1">
    <citation type="journal article" date="2023" name="Nat. Plants">
        <title>Single-cell RNA sequencing provides a high-resolution roadmap for understanding the multicellular compartmentation of specialized metabolism.</title>
        <authorList>
            <person name="Sun S."/>
            <person name="Shen X."/>
            <person name="Li Y."/>
            <person name="Li Y."/>
            <person name="Wang S."/>
            <person name="Li R."/>
            <person name="Zhang H."/>
            <person name="Shen G."/>
            <person name="Guo B."/>
            <person name="Wei J."/>
            <person name="Xu J."/>
            <person name="St-Pierre B."/>
            <person name="Chen S."/>
            <person name="Sun C."/>
        </authorList>
    </citation>
    <scope>NUCLEOTIDE SEQUENCE [LARGE SCALE GENOMIC DNA]</scope>
</reference>
<gene>
    <name evidence="1" type="ORF">M9H77_18788</name>
</gene>